<dbReference type="SFLD" id="SFLDS00019">
    <property type="entry name" value="Glutathione_Transferase_(cytos"/>
    <property type="match status" value="1"/>
</dbReference>
<dbReference type="InterPro" id="IPR040079">
    <property type="entry name" value="Glutathione_S-Trfase"/>
</dbReference>
<dbReference type="CDD" id="cd03048">
    <property type="entry name" value="GST_N_Ure2p_like"/>
    <property type="match status" value="1"/>
</dbReference>
<dbReference type="InterPro" id="IPR004046">
    <property type="entry name" value="GST_C"/>
</dbReference>
<keyword evidence="4" id="KW-1185">Reference proteome</keyword>
<dbReference type="PANTHER" id="PTHR44051">
    <property type="entry name" value="GLUTATHIONE S-TRANSFERASE-RELATED"/>
    <property type="match status" value="1"/>
</dbReference>
<dbReference type="AlphaFoldDB" id="A0A7Z6ZU47"/>
<dbReference type="PROSITE" id="PS50404">
    <property type="entry name" value="GST_NTER"/>
    <property type="match status" value="1"/>
</dbReference>
<proteinExistence type="predicted"/>
<dbReference type="PANTHER" id="PTHR44051:SF19">
    <property type="entry name" value="DISULFIDE-BOND OXIDOREDUCTASE YFCG"/>
    <property type="match status" value="1"/>
</dbReference>
<protein>
    <submittedName>
        <fullName evidence="3">Thiol:disulfide oxidoreductase</fullName>
    </submittedName>
</protein>
<accession>A0A7Z6ZU47</accession>
<evidence type="ECO:0000259" key="2">
    <source>
        <dbReference type="PROSITE" id="PS50405"/>
    </source>
</evidence>
<dbReference type="FunFam" id="3.40.30.10:FF:000046">
    <property type="entry name" value="GSH-dependent disulfide bond oxidoreductase"/>
    <property type="match status" value="1"/>
</dbReference>
<evidence type="ECO:0000313" key="4">
    <source>
        <dbReference type="Proteomes" id="UP000287766"/>
    </source>
</evidence>
<name>A0A7Z6ZU47_9GAMM</name>
<feature type="domain" description="GST C-terminal" evidence="2">
    <location>
        <begin position="90"/>
        <end position="214"/>
    </location>
</feature>
<dbReference type="SUPFAM" id="SSF52833">
    <property type="entry name" value="Thioredoxin-like"/>
    <property type="match status" value="1"/>
</dbReference>
<gene>
    <name evidence="3" type="ORF">CWE22_03635</name>
</gene>
<dbReference type="EMBL" id="PIPR01000001">
    <property type="protein sequence ID" value="RUO41282.1"/>
    <property type="molecule type" value="Genomic_DNA"/>
</dbReference>
<dbReference type="Pfam" id="PF00043">
    <property type="entry name" value="GST_C"/>
    <property type="match status" value="1"/>
</dbReference>
<evidence type="ECO:0000259" key="1">
    <source>
        <dbReference type="PROSITE" id="PS50404"/>
    </source>
</evidence>
<dbReference type="PROSITE" id="PS50405">
    <property type="entry name" value="GST_CTER"/>
    <property type="match status" value="1"/>
</dbReference>
<reference evidence="4" key="1">
    <citation type="journal article" date="2018" name="Front. Microbiol.">
        <title>Genome-Based Analysis Reveals the Taxonomy and Diversity of the Family Idiomarinaceae.</title>
        <authorList>
            <person name="Liu Y."/>
            <person name="Lai Q."/>
            <person name="Shao Z."/>
        </authorList>
    </citation>
    <scope>NUCLEOTIDE SEQUENCE [LARGE SCALE GENOMIC DNA]</scope>
    <source>
        <strain evidence="4">KYW314</strain>
    </source>
</reference>
<dbReference type="Gene3D" id="1.20.1050.10">
    <property type="match status" value="1"/>
</dbReference>
<feature type="domain" description="GST N-terminal" evidence="1">
    <location>
        <begin position="1"/>
        <end position="87"/>
    </location>
</feature>
<dbReference type="SFLD" id="SFLDG00358">
    <property type="entry name" value="Main_(cytGST)"/>
    <property type="match status" value="1"/>
</dbReference>
<dbReference type="RefSeq" id="WP_169930014.1">
    <property type="nucleotide sequence ID" value="NZ_PIPR01000001.1"/>
</dbReference>
<sequence length="228" mass="26802">MYDLYYFPTPNGHKVTLFLEELGLPYTIKVVDITKGDQFEPDFLKISPNNRMPALVDHQPEFGDEPVAIFESGAILIYLAEKHGKYLPNDGSERYQVLQWLMWQMGGLGPMLGQNHHFNRYAPEPIPYAQERYNKETRRLYKVLDKQLEGRDFICGNYSIADMAAHPWCRSHDWHYIDLADYPNVQAWVKRIRARPAAERAYAIEKDFERAKELSDEARRNMFERDPD</sequence>
<dbReference type="Gene3D" id="3.40.30.10">
    <property type="entry name" value="Glutaredoxin"/>
    <property type="match status" value="1"/>
</dbReference>
<dbReference type="SFLD" id="SFLDG01151">
    <property type="entry name" value="Main.2:_Nu-like"/>
    <property type="match status" value="1"/>
</dbReference>
<comment type="caution">
    <text evidence="3">The sequence shown here is derived from an EMBL/GenBank/DDBJ whole genome shotgun (WGS) entry which is preliminary data.</text>
</comment>
<dbReference type="Proteomes" id="UP000287766">
    <property type="component" value="Unassembled WGS sequence"/>
</dbReference>
<dbReference type="InterPro" id="IPR036282">
    <property type="entry name" value="Glutathione-S-Trfase_C_sf"/>
</dbReference>
<dbReference type="InterPro" id="IPR010987">
    <property type="entry name" value="Glutathione-S-Trfase_C-like"/>
</dbReference>
<dbReference type="SUPFAM" id="SSF47616">
    <property type="entry name" value="GST C-terminal domain-like"/>
    <property type="match status" value="1"/>
</dbReference>
<dbReference type="CDD" id="cd10291">
    <property type="entry name" value="GST_C_YfcG_like"/>
    <property type="match status" value="1"/>
</dbReference>
<dbReference type="Pfam" id="PF13409">
    <property type="entry name" value="GST_N_2"/>
    <property type="match status" value="1"/>
</dbReference>
<dbReference type="InterPro" id="IPR004045">
    <property type="entry name" value="Glutathione_S-Trfase_N"/>
</dbReference>
<dbReference type="InterPro" id="IPR036249">
    <property type="entry name" value="Thioredoxin-like_sf"/>
</dbReference>
<evidence type="ECO:0000313" key="3">
    <source>
        <dbReference type="EMBL" id="RUO41282.1"/>
    </source>
</evidence>
<organism evidence="3 4">
    <name type="scientific">Pseudidiomarina aestuarii</name>
    <dbReference type="NCBI Taxonomy" id="624146"/>
    <lineage>
        <taxon>Bacteria</taxon>
        <taxon>Pseudomonadati</taxon>
        <taxon>Pseudomonadota</taxon>
        <taxon>Gammaproteobacteria</taxon>
        <taxon>Alteromonadales</taxon>
        <taxon>Idiomarinaceae</taxon>
        <taxon>Pseudidiomarina</taxon>
    </lineage>
</organism>